<protein>
    <recommendedName>
        <fullName evidence="2">FHA domain-containing protein</fullName>
    </recommendedName>
</protein>
<evidence type="ECO:0000259" key="2">
    <source>
        <dbReference type="PROSITE" id="PS50006"/>
    </source>
</evidence>
<organism evidence="3 4">
    <name type="scientific">Dictyobacter formicarum</name>
    <dbReference type="NCBI Taxonomy" id="2778368"/>
    <lineage>
        <taxon>Bacteria</taxon>
        <taxon>Bacillati</taxon>
        <taxon>Chloroflexota</taxon>
        <taxon>Ktedonobacteria</taxon>
        <taxon>Ktedonobacterales</taxon>
        <taxon>Dictyobacteraceae</taxon>
        <taxon>Dictyobacter</taxon>
    </lineage>
</organism>
<dbReference type="InterPro" id="IPR008984">
    <property type="entry name" value="SMAD_FHA_dom_sf"/>
</dbReference>
<dbReference type="Gene3D" id="2.60.200.20">
    <property type="match status" value="1"/>
</dbReference>
<evidence type="ECO:0000313" key="3">
    <source>
        <dbReference type="EMBL" id="GHO86577.1"/>
    </source>
</evidence>
<dbReference type="SMART" id="SM00240">
    <property type="entry name" value="FHA"/>
    <property type="match status" value="1"/>
</dbReference>
<gene>
    <name evidence="3" type="ORF">KSZ_45830</name>
</gene>
<proteinExistence type="predicted"/>
<feature type="compositionally biased region" description="Low complexity" evidence="1">
    <location>
        <begin position="32"/>
        <end position="46"/>
    </location>
</feature>
<sequence length="231" mass="23573">MSVRCSLGHENPDGSAFCDECGEPLNTAEASAGAQAPAAQAQAPAAPAAPAPAGPAGTQTCPSCGAENPVGEAFCSNCGVSLLGAPAPVAAAQAAAPAEPAPAAAPQPEQQQQAAAAPAGGPAVLQARLIVEADNQEFDLSGKDIITIGREDPVSNIYPDVDLTPNGGEEGGVSRLHARIFVESGQYMLEDENSTNFTFLNRQRLAGKTPTPLHDNDEVRLGRVLLRFKTP</sequence>
<dbReference type="CDD" id="cd00060">
    <property type="entry name" value="FHA"/>
    <property type="match status" value="1"/>
</dbReference>
<feature type="domain" description="FHA" evidence="2">
    <location>
        <begin position="146"/>
        <end position="205"/>
    </location>
</feature>
<dbReference type="InterPro" id="IPR050923">
    <property type="entry name" value="Cell_Proc_Reg/RNA_Proc"/>
</dbReference>
<evidence type="ECO:0000313" key="4">
    <source>
        <dbReference type="Proteomes" id="UP000635565"/>
    </source>
</evidence>
<name>A0ABQ3VK36_9CHLR</name>
<evidence type="ECO:0000256" key="1">
    <source>
        <dbReference type="SAM" id="MobiDB-lite"/>
    </source>
</evidence>
<feature type="region of interest" description="Disordered" evidence="1">
    <location>
        <begin position="32"/>
        <end position="59"/>
    </location>
</feature>
<dbReference type="PROSITE" id="PS50006">
    <property type="entry name" value="FHA_DOMAIN"/>
    <property type="match status" value="1"/>
</dbReference>
<feature type="compositionally biased region" description="Low complexity" evidence="1">
    <location>
        <begin position="106"/>
        <end position="119"/>
    </location>
</feature>
<reference evidence="3 4" key="1">
    <citation type="journal article" date="2021" name="Int. J. Syst. Evol. Microbiol.">
        <title>Reticulibacter mediterranei gen. nov., sp. nov., within the new family Reticulibacteraceae fam. nov., and Ktedonospora formicarum gen. nov., sp. nov., Ktedonobacter robiniae sp. nov., Dictyobacter formicarum sp. nov. and Dictyobacter arantiisoli sp. nov., belonging to the class Ktedonobacteria.</title>
        <authorList>
            <person name="Yabe S."/>
            <person name="Zheng Y."/>
            <person name="Wang C.M."/>
            <person name="Sakai Y."/>
            <person name="Abe K."/>
            <person name="Yokota A."/>
            <person name="Donadio S."/>
            <person name="Cavaletti L."/>
            <person name="Monciardini P."/>
        </authorList>
    </citation>
    <scope>NUCLEOTIDE SEQUENCE [LARGE SCALE GENOMIC DNA]</scope>
    <source>
        <strain evidence="3 4">SOSP1-9</strain>
    </source>
</reference>
<dbReference type="SUPFAM" id="SSF49879">
    <property type="entry name" value="SMAD/FHA domain"/>
    <property type="match status" value="1"/>
</dbReference>
<feature type="region of interest" description="Disordered" evidence="1">
    <location>
        <begin position="100"/>
        <end position="119"/>
    </location>
</feature>
<comment type="caution">
    <text evidence="3">The sequence shown here is derived from an EMBL/GenBank/DDBJ whole genome shotgun (WGS) entry which is preliminary data.</text>
</comment>
<dbReference type="RefSeq" id="WP_201364203.1">
    <property type="nucleotide sequence ID" value="NZ_BNJJ01000013.1"/>
</dbReference>
<keyword evidence="4" id="KW-1185">Reference proteome</keyword>
<dbReference type="PANTHER" id="PTHR23308">
    <property type="entry name" value="NUCLEAR INHIBITOR OF PROTEIN PHOSPHATASE-1"/>
    <property type="match status" value="1"/>
</dbReference>
<dbReference type="EMBL" id="BNJJ01000013">
    <property type="protein sequence ID" value="GHO86577.1"/>
    <property type="molecule type" value="Genomic_DNA"/>
</dbReference>
<dbReference type="InterPro" id="IPR000253">
    <property type="entry name" value="FHA_dom"/>
</dbReference>
<dbReference type="Pfam" id="PF00498">
    <property type="entry name" value="FHA"/>
    <property type="match status" value="1"/>
</dbReference>
<accession>A0ABQ3VK36</accession>
<dbReference type="Pfam" id="PF12773">
    <property type="entry name" value="DZR"/>
    <property type="match status" value="1"/>
</dbReference>
<dbReference type="InterPro" id="IPR025874">
    <property type="entry name" value="DZR"/>
</dbReference>
<dbReference type="Proteomes" id="UP000635565">
    <property type="component" value="Unassembled WGS sequence"/>
</dbReference>